<evidence type="ECO:0000313" key="2">
    <source>
        <dbReference type="Proteomes" id="UP000064967"/>
    </source>
</evidence>
<proteinExistence type="predicted"/>
<evidence type="ECO:0000313" key="1">
    <source>
        <dbReference type="EMBL" id="AKV01362.1"/>
    </source>
</evidence>
<dbReference type="EMBL" id="CP012333">
    <property type="protein sequence ID" value="AKV01362.1"/>
    <property type="molecule type" value="Genomic_DNA"/>
</dbReference>
<dbReference type="KEGG" id="llu:AKJ09_08025"/>
<keyword evidence="2" id="KW-1185">Reference proteome</keyword>
<name>A0A0K1Q6T7_9BACT</name>
<accession>A0A0K1Q6T7</accession>
<sequence>MMSVAGMIALSVGACQSEQKSEQKLCAAASSFRVHVAELDRMTPQSTVAELRAATDRVNNDANEIQRTARKMNTPTAEQFNAAVKQLKRDSDAMPSNATLGDVQGQLATDVRNVRITGQALTTEAGCPA</sequence>
<protein>
    <submittedName>
        <fullName evidence="1">Uncharacterized protein</fullName>
    </submittedName>
</protein>
<dbReference type="AlphaFoldDB" id="A0A0K1Q6T7"/>
<reference evidence="1 2" key="1">
    <citation type="submission" date="2015-08" db="EMBL/GenBank/DDBJ databases">
        <authorList>
            <person name="Babu N.S."/>
            <person name="Beckwith C.J."/>
            <person name="Beseler K.G."/>
            <person name="Brison A."/>
            <person name="Carone J.V."/>
            <person name="Caskin T.P."/>
            <person name="Diamond M."/>
            <person name="Durham M.E."/>
            <person name="Foxe J.M."/>
            <person name="Go M."/>
            <person name="Henderson B.A."/>
            <person name="Jones I.B."/>
            <person name="McGettigan J.A."/>
            <person name="Micheletti S.J."/>
            <person name="Nasrallah M.E."/>
            <person name="Ortiz D."/>
            <person name="Piller C.R."/>
            <person name="Privatt S.R."/>
            <person name="Schneider S.L."/>
            <person name="Sharp S."/>
            <person name="Smith T.C."/>
            <person name="Stanton J.D."/>
            <person name="Ullery H.E."/>
            <person name="Wilson R.J."/>
            <person name="Serrano M.G."/>
            <person name="Buck G."/>
            <person name="Lee V."/>
            <person name="Wang Y."/>
            <person name="Carvalho R."/>
            <person name="Voegtly L."/>
            <person name="Shi R."/>
            <person name="Duckworth R."/>
            <person name="Johnson A."/>
            <person name="Loviza R."/>
            <person name="Walstead R."/>
            <person name="Shah Z."/>
            <person name="Kiflezghi M."/>
            <person name="Wade K."/>
            <person name="Ball S.L."/>
            <person name="Bradley K.W."/>
            <person name="Asai D.J."/>
            <person name="Bowman C.A."/>
            <person name="Russell D.A."/>
            <person name="Pope W.H."/>
            <person name="Jacobs-Sera D."/>
            <person name="Hendrix R.W."/>
            <person name="Hatfull G.F."/>
        </authorList>
    </citation>
    <scope>NUCLEOTIDE SEQUENCE [LARGE SCALE GENOMIC DNA]</scope>
    <source>
        <strain evidence="1 2">DSM 27648</strain>
    </source>
</reference>
<dbReference type="Proteomes" id="UP000064967">
    <property type="component" value="Chromosome"/>
</dbReference>
<organism evidence="1 2">
    <name type="scientific">Labilithrix luteola</name>
    <dbReference type="NCBI Taxonomy" id="1391654"/>
    <lineage>
        <taxon>Bacteria</taxon>
        <taxon>Pseudomonadati</taxon>
        <taxon>Myxococcota</taxon>
        <taxon>Polyangia</taxon>
        <taxon>Polyangiales</taxon>
        <taxon>Labilitrichaceae</taxon>
        <taxon>Labilithrix</taxon>
    </lineage>
</organism>
<gene>
    <name evidence="1" type="ORF">AKJ09_08025</name>
</gene>